<sequence>MNLGELEVQRVHHNRPQVQRIPNHDLPITPSKAQMDDCPSLTSSVSEATVIRWMTPPSRKISREGSFEIIRPDQNRHSVGVNEAAYASNTPLVVRFDEEQIRGNEVASSSKGKMEGMKVDPSPPTPIDDTPYIRFAIDQLTRDEDVKTAQRPSTSTSSESYPVDRIIPDLGLGYKPSARREELALIRKHRSTPTPTPEGGRLFNYNATRPLSGHSAPSLVPSRKLLSAGPPNFIPVPPPTHSPRYPKLTFVPTILRPASMIMLSLLCILMIAALIFTSIYSTYHKGLTEYSGVYGGQYFVFAFLPQILAAFIFVYVQCVMSATTRIMPYTLMAMDDADSRANALFLGIFPRTMLWPRLEGPRSIVFSTTFFWLSIFTMPLQGCLFSVIRVEGVWRWTTVQGIAWTLVAIYILVLVGAAILAFFFFHRRTGLMWDPRSLADIICLLPRSNCLGDYNGTDTMLKDELQDRLSLRSERLGFWMTQHRSQGLFYCIGEEGTATRRYTLESGKVQEKGIEPSVDLESNIGEYSEQARFAFITWYLRDTFTVFWAVAGLLTLTALIIVSFLSSTAIRKGFKPLLSAAADVHGFSPANFLYSFIPAVLGMLLYLLFQSLDMGLRKLQPWADLGKSQGETADRSLLLDYTADLPVSCTLNAFSGGHLRIAIMSLLSFVFILLPILAGGIFFPLTTPANEIRMIPNLPAFYICITLLILYVLGLFMLVPNRSLMHLPHNVDCLAEIISFMHASHILDNDAAFRAPRSKADLTTRLMAARTDGRDARYAFGSYKGRFGKYCYGIEKLGQPDVRIQI</sequence>
<protein>
    <recommendedName>
        <fullName evidence="5">Phosphoribosylaminoimidazole-succinocarboxamide synthase</fullName>
    </recommendedName>
</protein>
<comment type="caution">
    <text evidence="3">The sequence shown here is derived from an EMBL/GenBank/DDBJ whole genome shotgun (WGS) entry which is preliminary data.</text>
</comment>
<feature type="transmembrane region" description="Helical" evidence="2">
    <location>
        <begin position="546"/>
        <end position="570"/>
    </location>
</feature>
<feature type="region of interest" description="Disordered" evidence="1">
    <location>
        <begin position="20"/>
        <end position="41"/>
    </location>
</feature>
<feature type="transmembrane region" description="Helical" evidence="2">
    <location>
        <begin position="590"/>
        <end position="609"/>
    </location>
</feature>
<reference evidence="3 4" key="1">
    <citation type="submission" date="2018-05" db="EMBL/GenBank/DDBJ databases">
        <title>Genome sequencing and assembly of the regulated plant pathogen Lachnellula willkommii and related sister species for the development of diagnostic species identification markers.</title>
        <authorList>
            <person name="Giroux E."/>
            <person name="Bilodeau G."/>
        </authorList>
    </citation>
    <scope>NUCLEOTIDE SEQUENCE [LARGE SCALE GENOMIC DNA]</scope>
    <source>
        <strain evidence="3 4">CBS 172.35</strain>
    </source>
</reference>
<proteinExistence type="predicted"/>
<dbReference type="Proteomes" id="UP000315522">
    <property type="component" value="Unassembled WGS sequence"/>
</dbReference>
<evidence type="ECO:0000256" key="1">
    <source>
        <dbReference type="SAM" id="MobiDB-lite"/>
    </source>
</evidence>
<accession>A0A559MNC7</accession>
<keyword evidence="4" id="KW-1185">Reference proteome</keyword>
<dbReference type="PANTHER" id="PTHR37544">
    <property type="entry name" value="SPRAY-RELATED"/>
    <property type="match status" value="1"/>
</dbReference>
<dbReference type="EMBL" id="QGML01000007">
    <property type="protein sequence ID" value="TVY94463.1"/>
    <property type="molecule type" value="Genomic_DNA"/>
</dbReference>
<keyword evidence="2" id="KW-0812">Transmembrane</keyword>
<feature type="region of interest" description="Disordered" evidence="1">
    <location>
        <begin position="105"/>
        <end position="130"/>
    </location>
</feature>
<feature type="transmembrane region" description="Helical" evidence="2">
    <location>
        <begin position="661"/>
        <end position="685"/>
    </location>
</feature>
<keyword evidence="2" id="KW-0472">Membrane</keyword>
<keyword evidence="2" id="KW-1133">Transmembrane helix</keyword>
<evidence type="ECO:0000313" key="4">
    <source>
        <dbReference type="Proteomes" id="UP000315522"/>
    </source>
</evidence>
<dbReference type="Pfam" id="PF11915">
    <property type="entry name" value="DUF3433"/>
    <property type="match status" value="2"/>
</dbReference>
<evidence type="ECO:0000313" key="3">
    <source>
        <dbReference type="EMBL" id="TVY94463.1"/>
    </source>
</evidence>
<dbReference type="AlphaFoldDB" id="A0A559MNC7"/>
<evidence type="ECO:0000256" key="2">
    <source>
        <dbReference type="SAM" id="Phobius"/>
    </source>
</evidence>
<name>A0A559MNC7_9HELO</name>
<organism evidence="3 4">
    <name type="scientific">Lachnellula willkommii</name>
    <dbReference type="NCBI Taxonomy" id="215461"/>
    <lineage>
        <taxon>Eukaryota</taxon>
        <taxon>Fungi</taxon>
        <taxon>Dikarya</taxon>
        <taxon>Ascomycota</taxon>
        <taxon>Pezizomycotina</taxon>
        <taxon>Leotiomycetes</taxon>
        <taxon>Helotiales</taxon>
        <taxon>Lachnaceae</taxon>
        <taxon>Lachnellula</taxon>
    </lineage>
</organism>
<feature type="transmembrane region" description="Helical" evidence="2">
    <location>
        <begin position="700"/>
        <end position="719"/>
    </location>
</feature>
<dbReference type="PANTHER" id="PTHR37544:SF1">
    <property type="entry name" value="PHOSPHORIBOSYLAMINOIMIDAZOLE-SUCCINOCARBOXAMIDE SYNTHASE"/>
    <property type="match status" value="1"/>
</dbReference>
<dbReference type="InterPro" id="IPR021840">
    <property type="entry name" value="DUF3433"/>
</dbReference>
<feature type="compositionally biased region" description="Polar residues" evidence="1">
    <location>
        <begin position="150"/>
        <end position="160"/>
    </location>
</feature>
<feature type="region of interest" description="Disordered" evidence="1">
    <location>
        <begin position="143"/>
        <end position="162"/>
    </location>
</feature>
<feature type="transmembrane region" description="Helical" evidence="2">
    <location>
        <begin position="260"/>
        <end position="283"/>
    </location>
</feature>
<feature type="transmembrane region" description="Helical" evidence="2">
    <location>
        <begin position="295"/>
        <end position="316"/>
    </location>
</feature>
<evidence type="ECO:0008006" key="5">
    <source>
        <dbReference type="Google" id="ProtNLM"/>
    </source>
</evidence>
<feature type="transmembrane region" description="Helical" evidence="2">
    <location>
        <begin position="364"/>
        <end position="390"/>
    </location>
</feature>
<feature type="transmembrane region" description="Helical" evidence="2">
    <location>
        <begin position="402"/>
        <end position="425"/>
    </location>
</feature>
<gene>
    <name evidence="3" type="ORF">LAWI1_G000080</name>
</gene>